<dbReference type="GO" id="GO:0009318">
    <property type="term" value="C:exodeoxyribonuclease VII complex"/>
    <property type="evidence" value="ECO:0007669"/>
    <property type="project" value="InterPro"/>
</dbReference>
<protein>
    <submittedName>
        <fullName evidence="7">Exodeoxyribonuclease 7 large subunit</fullName>
        <ecNumber evidence="7">3.1.11.6</ecNumber>
    </submittedName>
</protein>
<dbReference type="CDD" id="cd04489">
    <property type="entry name" value="ExoVII_LU_OBF"/>
    <property type="match status" value="1"/>
</dbReference>
<evidence type="ECO:0000256" key="3">
    <source>
        <dbReference type="ARBA" id="ARBA00022801"/>
    </source>
</evidence>
<dbReference type="PANTHER" id="PTHR30008">
    <property type="entry name" value="EXODEOXYRIBONUCLEASE 7 LARGE SUBUNIT"/>
    <property type="match status" value="1"/>
</dbReference>
<keyword evidence="1" id="KW-0963">Cytoplasm</keyword>
<dbReference type="Pfam" id="PF02601">
    <property type="entry name" value="Exonuc_VII_L"/>
    <property type="match status" value="1"/>
</dbReference>
<evidence type="ECO:0000256" key="2">
    <source>
        <dbReference type="ARBA" id="ARBA00022722"/>
    </source>
</evidence>
<proteinExistence type="inferred from homology"/>
<feature type="domain" description="OB-fold nucleic acid binding" evidence="6">
    <location>
        <begin position="41"/>
        <end position="138"/>
    </location>
</feature>
<dbReference type="GO" id="GO:0008855">
    <property type="term" value="F:exodeoxyribonuclease VII activity"/>
    <property type="evidence" value="ECO:0007669"/>
    <property type="project" value="UniProtKB-EC"/>
</dbReference>
<evidence type="ECO:0000313" key="7">
    <source>
        <dbReference type="EMBL" id="MPL82634.1"/>
    </source>
</evidence>
<dbReference type="InterPro" id="IPR025824">
    <property type="entry name" value="OB-fold_nuc-bd_dom"/>
</dbReference>
<evidence type="ECO:0000259" key="6">
    <source>
        <dbReference type="Pfam" id="PF13742"/>
    </source>
</evidence>
<dbReference type="PANTHER" id="PTHR30008:SF0">
    <property type="entry name" value="EXODEOXYRIBONUCLEASE 7 LARGE SUBUNIT"/>
    <property type="match status" value="1"/>
</dbReference>
<keyword evidence="2" id="KW-0540">Nuclease</keyword>
<dbReference type="AlphaFoldDB" id="A0A644UUR9"/>
<dbReference type="HAMAP" id="MF_00378">
    <property type="entry name" value="Exonuc_7_L"/>
    <property type="match status" value="1"/>
</dbReference>
<dbReference type="EMBL" id="VSSQ01000165">
    <property type="protein sequence ID" value="MPL82634.1"/>
    <property type="molecule type" value="Genomic_DNA"/>
</dbReference>
<evidence type="ECO:0000256" key="1">
    <source>
        <dbReference type="ARBA" id="ARBA00022490"/>
    </source>
</evidence>
<gene>
    <name evidence="7" type="primary">xseA_9</name>
    <name evidence="7" type="ORF">SDC9_28580</name>
</gene>
<keyword evidence="3 7" id="KW-0378">Hydrolase</keyword>
<dbReference type="GO" id="GO:0006308">
    <property type="term" value="P:DNA catabolic process"/>
    <property type="evidence" value="ECO:0007669"/>
    <property type="project" value="InterPro"/>
</dbReference>
<name>A0A644UUR9_9ZZZZ</name>
<organism evidence="7">
    <name type="scientific">bioreactor metagenome</name>
    <dbReference type="NCBI Taxonomy" id="1076179"/>
    <lineage>
        <taxon>unclassified sequences</taxon>
        <taxon>metagenomes</taxon>
        <taxon>ecological metagenomes</taxon>
    </lineage>
</organism>
<sequence>MAGKKRTPQQKTLAFDSEESGAAFLTPIAENSTLGVSDTALSVSELAKRIREVVDCPLLTDIVVRGEITGYRPNASGHLYFSLTEQGDNPASISCVMWKYSVKNLPFSVKDGLQVQATGLVDFYPAGGRLQFIIKKMEPAISGKAGLYLLKEQWRKELEGKGIIPRPQAEIRDPPLFPRNIGVVTSKTGSVLQDIKNVISRRYPLPILLAGTSVQGDGAEKGIVSAILSLQDKADVIIIARGGGSFEDLFIFNHPDVVTAIRNSAVPIISAIGHETDTTLSDFAADRRVPTPSAAAETVVPDRSVLLEKLEKDRRSIHDRMVRLLSAEQNSVADMKIRVDPNRLTRKLDLMHQQTAELEERIRRAVVRRMAVEHEACSSWSAMIQKGVKNRITTARLAFLAQKEIILSRDPYKPLERGYALVWKDGAVVRSVKNIAKNDRLDLKLADGEITSIVESIK</sequence>
<dbReference type="InterPro" id="IPR003753">
    <property type="entry name" value="Exonuc_VII_L"/>
</dbReference>
<dbReference type="EC" id="3.1.11.6" evidence="7"/>
<keyword evidence="4" id="KW-0269">Exonuclease</keyword>
<dbReference type="NCBIfam" id="TIGR00237">
    <property type="entry name" value="xseA"/>
    <property type="match status" value="1"/>
</dbReference>
<dbReference type="GO" id="GO:0003676">
    <property type="term" value="F:nucleic acid binding"/>
    <property type="evidence" value="ECO:0007669"/>
    <property type="project" value="InterPro"/>
</dbReference>
<reference evidence="7" key="1">
    <citation type="submission" date="2019-08" db="EMBL/GenBank/DDBJ databases">
        <authorList>
            <person name="Kucharzyk K."/>
            <person name="Murdoch R.W."/>
            <person name="Higgins S."/>
            <person name="Loffler F."/>
        </authorList>
    </citation>
    <scope>NUCLEOTIDE SEQUENCE</scope>
</reference>
<dbReference type="Pfam" id="PF13742">
    <property type="entry name" value="tRNA_anti_2"/>
    <property type="match status" value="1"/>
</dbReference>
<accession>A0A644UUR9</accession>
<comment type="caution">
    <text evidence="7">The sequence shown here is derived from an EMBL/GenBank/DDBJ whole genome shotgun (WGS) entry which is preliminary data.</text>
</comment>
<feature type="domain" description="Exonuclease VII large subunit C-terminal" evidence="5">
    <location>
        <begin position="172"/>
        <end position="452"/>
    </location>
</feature>
<dbReference type="InterPro" id="IPR020579">
    <property type="entry name" value="Exonuc_VII_lsu_C"/>
</dbReference>
<evidence type="ECO:0000256" key="4">
    <source>
        <dbReference type="ARBA" id="ARBA00022839"/>
    </source>
</evidence>
<evidence type="ECO:0000259" key="5">
    <source>
        <dbReference type="Pfam" id="PF02601"/>
    </source>
</evidence>